<dbReference type="InterPro" id="IPR000551">
    <property type="entry name" value="MerR-type_HTH_dom"/>
</dbReference>
<keyword evidence="7" id="KW-1185">Reference proteome</keyword>
<dbReference type="PANTHER" id="PTHR30204">
    <property type="entry name" value="REDOX-CYCLING DRUG-SENSING TRANSCRIPTIONAL ACTIVATOR SOXR"/>
    <property type="match status" value="1"/>
</dbReference>
<dbReference type="GO" id="GO:0003700">
    <property type="term" value="F:DNA-binding transcription factor activity"/>
    <property type="evidence" value="ECO:0007669"/>
    <property type="project" value="InterPro"/>
</dbReference>
<feature type="domain" description="HTH merR-type" evidence="5">
    <location>
        <begin position="4"/>
        <end position="73"/>
    </location>
</feature>
<dbReference type="InterPro" id="IPR047057">
    <property type="entry name" value="MerR_fam"/>
</dbReference>
<evidence type="ECO:0000256" key="4">
    <source>
        <dbReference type="ARBA" id="ARBA00023163"/>
    </source>
</evidence>
<accession>A0A4P6K7Q7</accession>
<organism evidence="6 7">
    <name type="scientific">Ktedonosporobacter rubrisoli</name>
    <dbReference type="NCBI Taxonomy" id="2509675"/>
    <lineage>
        <taxon>Bacteria</taxon>
        <taxon>Bacillati</taxon>
        <taxon>Chloroflexota</taxon>
        <taxon>Ktedonobacteria</taxon>
        <taxon>Ktedonobacterales</taxon>
        <taxon>Ktedonosporobacteraceae</taxon>
        <taxon>Ktedonosporobacter</taxon>
    </lineage>
</organism>
<reference evidence="6 7" key="1">
    <citation type="submission" date="2019-01" db="EMBL/GenBank/DDBJ databases">
        <title>Ktedonosporobacter rubrisoli SCAWS-G2.</title>
        <authorList>
            <person name="Huang Y."/>
            <person name="Yan B."/>
        </authorList>
    </citation>
    <scope>NUCLEOTIDE SEQUENCE [LARGE SCALE GENOMIC DNA]</scope>
    <source>
        <strain evidence="6 7">SCAWS-G2</strain>
    </source>
</reference>
<evidence type="ECO:0000256" key="2">
    <source>
        <dbReference type="ARBA" id="ARBA00023015"/>
    </source>
</evidence>
<protein>
    <submittedName>
        <fullName evidence="6">MerR family transcriptional regulator</fullName>
    </submittedName>
</protein>
<dbReference type="OrthoDB" id="9791488at2"/>
<keyword evidence="2" id="KW-0805">Transcription regulation</keyword>
<evidence type="ECO:0000313" key="6">
    <source>
        <dbReference type="EMBL" id="QBD83666.1"/>
    </source>
</evidence>
<dbReference type="Gene3D" id="1.10.1660.10">
    <property type="match status" value="1"/>
</dbReference>
<proteinExistence type="predicted"/>
<dbReference type="Proteomes" id="UP000290365">
    <property type="component" value="Chromosome"/>
</dbReference>
<dbReference type="EMBL" id="CP035758">
    <property type="protein sequence ID" value="QBD83666.1"/>
    <property type="molecule type" value="Genomic_DNA"/>
</dbReference>
<dbReference type="GO" id="GO:0003677">
    <property type="term" value="F:DNA binding"/>
    <property type="evidence" value="ECO:0007669"/>
    <property type="project" value="UniProtKB-KW"/>
</dbReference>
<evidence type="ECO:0000256" key="1">
    <source>
        <dbReference type="ARBA" id="ARBA00022491"/>
    </source>
</evidence>
<name>A0A4P6K7Q7_KTERU</name>
<evidence type="ECO:0000256" key="3">
    <source>
        <dbReference type="ARBA" id="ARBA00023125"/>
    </source>
</evidence>
<gene>
    <name evidence="6" type="ORF">EPA93_33945</name>
</gene>
<keyword evidence="3" id="KW-0238">DNA-binding</keyword>
<dbReference type="Pfam" id="PF13411">
    <property type="entry name" value="MerR_1"/>
    <property type="match status" value="1"/>
</dbReference>
<dbReference type="PANTHER" id="PTHR30204:SF69">
    <property type="entry name" value="MERR-FAMILY TRANSCRIPTIONAL REGULATOR"/>
    <property type="match status" value="1"/>
</dbReference>
<keyword evidence="1" id="KW-0678">Repressor</keyword>
<dbReference type="SMART" id="SM00422">
    <property type="entry name" value="HTH_MERR"/>
    <property type="match status" value="1"/>
</dbReference>
<dbReference type="PRINTS" id="PR00040">
    <property type="entry name" value="HTHMERR"/>
</dbReference>
<dbReference type="KEGG" id="kbs:EPA93_33945"/>
<dbReference type="SUPFAM" id="SSF46955">
    <property type="entry name" value="Putative DNA-binding domain"/>
    <property type="match status" value="1"/>
</dbReference>
<evidence type="ECO:0000313" key="7">
    <source>
        <dbReference type="Proteomes" id="UP000290365"/>
    </source>
</evidence>
<keyword evidence="4" id="KW-0804">Transcription</keyword>
<sequence length="129" mass="15326">MDERMRIGDLSERAGVTPRTVRYYESLRLLPPAEREGHGQHYYTEETLARLRKIDQLKQLGLSLEEIRDVIDLYFSDPSGVQPKQRVLAILRQHMVETEQKIGALEAFRADLQSHIRRFERWLEEREHL</sequence>
<dbReference type="PROSITE" id="PS50937">
    <property type="entry name" value="HTH_MERR_2"/>
    <property type="match status" value="1"/>
</dbReference>
<evidence type="ECO:0000259" key="5">
    <source>
        <dbReference type="PROSITE" id="PS50937"/>
    </source>
</evidence>
<dbReference type="InterPro" id="IPR009061">
    <property type="entry name" value="DNA-bd_dom_put_sf"/>
</dbReference>
<dbReference type="AlphaFoldDB" id="A0A4P6K7Q7"/>